<accession>A0A3G6JB65</accession>
<evidence type="ECO:0000313" key="5">
    <source>
        <dbReference type="EMBL" id="AZA13294.1"/>
    </source>
</evidence>
<gene>
    <name evidence="5" type="primary">tap</name>
    <name evidence="5" type="ORF">CCHOA_04430</name>
</gene>
<evidence type="ECO:0000313" key="6">
    <source>
        <dbReference type="Proteomes" id="UP000269019"/>
    </source>
</evidence>
<evidence type="ECO:0000256" key="1">
    <source>
        <dbReference type="ARBA" id="ARBA00010088"/>
    </source>
</evidence>
<dbReference type="PANTHER" id="PTHR43248:SF30">
    <property type="entry name" value="AB HYDROLASE-1 DOMAIN-CONTAINING PROTEIN"/>
    <property type="match status" value="1"/>
</dbReference>
<dbReference type="GO" id="GO:0004177">
    <property type="term" value="F:aminopeptidase activity"/>
    <property type="evidence" value="ECO:0007669"/>
    <property type="project" value="UniProtKB-KW"/>
</dbReference>
<evidence type="ECO:0000259" key="3">
    <source>
        <dbReference type="Pfam" id="PF00561"/>
    </source>
</evidence>
<dbReference type="InterPro" id="IPR051601">
    <property type="entry name" value="Serine_prot/Carboxylest_S33"/>
</dbReference>
<dbReference type="RefSeq" id="WP_123927199.1">
    <property type="nucleotide sequence ID" value="NZ_CP033896.1"/>
</dbReference>
<feature type="domain" description="AB hydrolase-1" evidence="3">
    <location>
        <begin position="92"/>
        <end position="247"/>
    </location>
</feature>
<dbReference type="InterPro" id="IPR013595">
    <property type="entry name" value="Pept_S33_TAP-like_C"/>
</dbReference>
<dbReference type="EC" id="3.4.14.-" evidence="5"/>
<sequence length="517" mass="55111">MTGVVASPATATADAQFTRVDCPPTVVGAHRWCGEVAAPLSGGTQPEGATTTIGFIVSPATGTKQGTLFVNAGGPGGDAYTFVDGTFAEEVHIPRVLNEHFDIVGVQPRGMVGSTGIACDETLQPDPIQVAIEPAGFLRTACAQMGEPFLSSLTTENAARDMEAVRRALGVETINLYGLSYGTYLMSAYASLFPEHTGRIVLDSAMNPDRAWNGILADQQQPYVTGMHRMFGWIAEHDADYHLGTTPHQVYDKWVQVVTRQTGVPPAATPPPLQEADVDPASRAILPMLNATQASRAQLASAAGNVAKGAPLQAVVAPASQVVRAAIPQEQLWPDVATYLQVNLGLATPPEPTPAEIQQVELAKTFTDYTNKLNVSAQVMQTFILCNENQVAGDVTAYPAAIWTNWFAQDVLDSPPLLARSGHSCNGLRPVTKPVAVDPDRLPTRPLQFQSIWDPQTPWDQAMIIHDRYNTTLVTVNNGNHGHVTTGNAKAAAIAADYLLTGKAEEQTIDGPPLAIK</sequence>
<keyword evidence="2 5" id="KW-0378">Hydrolase</keyword>
<dbReference type="Gene3D" id="3.40.50.1820">
    <property type="entry name" value="alpha/beta hydrolase"/>
    <property type="match status" value="1"/>
</dbReference>
<keyword evidence="6" id="KW-1185">Reference proteome</keyword>
<dbReference type="KEGG" id="ccho:CCHOA_04430"/>
<dbReference type="PANTHER" id="PTHR43248">
    <property type="entry name" value="2-SUCCINYL-6-HYDROXY-2,4-CYCLOHEXADIENE-1-CARBOXYLATE SYNTHASE"/>
    <property type="match status" value="1"/>
</dbReference>
<keyword evidence="5" id="KW-0031">Aminopeptidase</keyword>
<dbReference type="Pfam" id="PF08386">
    <property type="entry name" value="Abhydrolase_4"/>
    <property type="match status" value="1"/>
</dbReference>
<organism evidence="5 6">
    <name type="scientific">Corynebacterium choanae</name>
    <dbReference type="NCBI Taxonomy" id="1862358"/>
    <lineage>
        <taxon>Bacteria</taxon>
        <taxon>Bacillati</taxon>
        <taxon>Actinomycetota</taxon>
        <taxon>Actinomycetes</taxon>
        <taxon>Mycobacteriales</taxon>
        <taxon>Corynebacteriaceae</taxon>
        <taxon>Corynebacterium</taxon>
    </lineage>
</organism>
<dbReference type="EMBL" id="CP033896">
    <property type="protein sequence ID" value="AZA13294.1"/>
    <property type="molecule type" value="Genomic_DNA"/>
</dbReference>
<dbReference type="Proteomes" id="UP000269019">
    <property type="component" value="Chromosome"/>
</dbReference>
<dbReference type="OrthoDB" id="4447445at2"/>
<proteinExistence type="inferred from homology"/>
<reference evidence="5 6" key="1">
    <citation type="submission" date="2018-11" db="EMBL/GenBank/DDBJ databases">
        <authorList>
            <person name="Kleinhagauer T."/>
            <person name="Glaeser S.P."/>
            <person name="Spergser J."/>
            <person name="Ruckert C."/>
            <person name="Kaempfer P."/>
            <person name="Busse H.-J."/>
        </authorList>
    </citation>
    <scope>NUCLEOTIDE SEQUENCE [LARGE SCALE GENOMIC DNA]</scope>
    <source>
        <strain evidence="5 6">200CH</strain>
    </source>
</reference>
<feature type="domain" description="Peptidase S33 tripeptidyl aminopeptidase-like C-terminal" evidence="4">
    <location>
        <begin position="423"/>
        <end position="506"/>
    </location>
</feature>
<comment type="similarity">
    <text evidence="1">Belongs to the peptidase S33 family.</text>
</comment>
<name>A0A3G6JB65_9CORY</name>
<evidence type="ECO:0000259" key="4">
    <source>
        <dbReference type="Pfam" id="PF08386"/>
    </source>
</evidence>
<evidence type="ECO:0000256" key="2">
    <source>
        <dbReference type="ARBA" id="ARBA00022801"/>
    </source>
</evidence>
<dbReference type="Pfam" id="PF00561">
    <property type="entry name" value="Abhydrolase_1"/>
    <property type="match status" value="1"/>
</dbReference>
<dbReference type="AlphaFoldDB" id="A0A3G6JB65"/>
<dbReference type="InterPro" id="IPR029058">
    <property type="entry name" value="AB_hydrolase_fold"/>
</dbReference>
<dbReference type="InterPro" id="IPR000073">
    <property type="entry name" value="AB_hydrolase_1"/>
</dbReference>
<keyword evidence="5" id="KW-0645">Protease</keyword>
<protein>
    <submittedName>
        <fullName evidence="5">Tripeptidyl aminopeptidase</fullName>
        <ecNumber evidence="5">3.4.14.-</ecNumber>
    </submittedName>
</protein>
<dbReference type="SUPFAM" id="SSF53474">
    <property type="entry name" value="alpha/beta-Hydrolases"/>
    <property type="match status" value="1"/>
</dbReference>